<keyword evidence="4" id="KW-1185">Reference proteome</keyword>
<accession>A0A1Y1RVS2</accession>
<dbReference type="PANTHER" id="PTHR33376:SF15">
    <property type="entry name" value="BLL6794 PROTEIN"/>
    <property type="match status" value="1"/>
</dbReference>
<name>A0A1Y1RVS2_9SPIO</name>
<protein>
    <submittedName>
        <fullName evidence="3">C4-dicarboxylate ABC transporter substrate-binding protein</fullName>
    </submittedName>
</protein>
<feature type="chain" id="PRO_5012892132" evidence="2">
    <location>
        <begin position="20"/>
        <end position="337"/>
    </location>
</feature>
<gene>
    <name evidence="3" type="ORF">B4O97_15870</name>
</gene>
<dbReference type="Gene3D" id="3.40.190.170">
    <property type="entry name" value="Bacterial extracellular solute-binding protein, family 7"/>
    <property type="match status" value="1"/>
</dbReference>
<dbReference type="Proteomes" id="UP000192343">
    <property type="component" value="Unassembled WGS sequence"/>
</dbReference>
<comment type="caution">
    <text evidence="3">The sequence shown here is derived from an EMBL/GenBank/DDBJ whole genome shotgun (WGS) entry which is preliminary data.</text>
</comment>
<dbReference type="InterPro" id="IPR038404">
    <property type="entry name" value="TRAP_DctP_sf"/>
</dbReference>
<proteinExistence type="predicted"/>
<dbReference type="AlphaFoldDB" id="A0A1Y1RVS2"/>
<dbReference type="STRING" id="1963862.B4O97_15870"/>
<feature type="signal peptide" evidence="2">
    <location>
        <begin position="1"/>
        <end position="19"/>
    </location>
</feature>
<dbReference type="NCBIfam" id="NF037995">
    <property type="entry name" value="TRAP_S1"/>
    <property type="match status" value="1"/>
</dbReference>
<organism evidence="3 4">
    <name type="scientific">Marispirochaeta aestuarii</name>
    <dbReference type="NCBI Taxonomy" id="1963862"/>
    <lineage>
        <taxon>Bacteria</taxon>
        <taxon>Pseudomonadati</taxon>
        <taxon>Spirochaetota</taxon>
        <taxon>Spirochaetia</taxon>
        <taxon>Spirochaetales</taxon>
        <taxon>Spirochaetaceae</taxon>
        <taxon>Marispirochaeta</taxon>
    </lineage>
</organism>
<dbReference type="InterPro" id="IPR018389">
    <property type="entry name" value="DctP_fam"/>
</dbReference>
<dbReference type="OrthoDB" id="9815946at2"/>
<reference evidence="3 4" key="1">
    <citation type="submission" date="2017-03" db="EMBL/GenBank/DDBJ databases">
        <title>Draft Genome sequence of Marispirochaeta sp. strain JC444.</title>
        <authorList>
            <person name="Shivani Y."/>
            <person name="Subhash Y."/>
            <person name="Sasikala C."/>
            <person name="Ramana C."/>
        </authorList>
    </citation>
    <scope>NUCLEOTIDE SEQUENCE [LARGE SCALE GENOMIC DNA]</scope>
    <source>
        <strain evidence="3 4">JC444</strain>
    </source>
</reference>
<evidence type="ECO:0000256" key="2">
    <source>
        <dbReference type="SAM" id="SignalP"/>
    </source>
</evidence>
<evidence type="ECO:0000256" key="1">
    <source>
        <dbReference type="ARBA" id="ARBA00022729"/>
    </source>
</evidence>
<dbReference type="EMBL" id="MWQY01000020">
    <property type="protein sequence ID" value="ORC32771.1"/>
    <property type="molecule type" value="Genomic_DNA"/>
</dbReference>
<keyword evidence="1 2" id="KW-0732">Signal</keyword>
<dbReference type="CDD" id="cd13665">
    <property type="entry name" value="PBP2_TRAP_Dctp3_4"/>
    <property type="match status" value="1"/>
</dbReference>
<dbReference type="PROSITE" id="PS51257">
    <property type="entry name" value="PROKAR_LIPOPROTEIN"/>
    <property type="match status" value="1"/>
</dbReference>
<dbReference type="PANTHER" id="PTHR33376">
    <property type="match status" value="1"/>
</dbReference>
<dbReference type="GO" id="GO:0055085">
    <property type="term" value="P:transmembrane transport"/>
    <property type="evidence" value="ECO:0007669"/>
    <property type="project" value="InterPro"/>
</dbReference>
<evidence type="ECO:0000313" key="3">
    <source>
        <dbReference type="EMBL" id="ORC32771.1"/>
    </source>
</evidence>
<sequence>MKRCLVLLIAVLIVLSGCSKTETENSAEKESYELNYAVFFPATHLQAQTAEAWAREVEERSGGRIRITMFHGGTLSNAAQTYEAVVSGVADIGMSVFAYTRGRFPLLEGLDLPVGYPDGLTATRVANEMVKKYQPEELSDVHVIYLHAHGPGILASKKSVRSVDEIANMKIRATGLSAKIVTALGATPVSMSQGDTYEALQKGVVDATFCPIETLKGWKQGEVIDYVVDTRAIGYTTAMFSVMNKNTWNSLPEDLQAVINEVSDEWIDRHGEAWDQSDREGEAFVKELGKEFVDLPESEQSALVAAMDPIYAEYIRSTEEKGLPGEAFLKDLLALLK</sequence>
<dbReference type="RefSeq" id="WP_083052333.1">
    <property type="nucleotide sequence ID" value="NZ_MWQY01000020.1"/>
</dbReference>
<evidence type="ECO:0000313" key="4">
    <source>
        <dbReference type="Proteomes" id="UP000192343"/>
    </source>
</evidence>
<dbReference type="Pfam" id="PF03480">
    <property type="entry name" value="DctP"/>
    <property type="match status" value="1"/>
</dbReference>
<dbReference type="SUPFAM" id="SSF53850">
    <property type="entry name" value="Periplasmic binding protein-like II"/>
    <property type="match status" value="1"/>
</dbReference>